<reference evidence="2" key="1">
    <citation type="journal article" date="2019" name="Int. J. Syst. Evol. Microbiol.">
        <title>The Global Catalogue of Microorganisms (GCM) 10K type strain sequencing project: providing services to taxonomists for standard genome sequencing and annotation.</title>
        <authorList>
            <consortium name="The Broad Institute Genomics Platform"/>
            <consortium name="The Broad Institute Genome Sequencing Center for Infectious Disease"/>
            <person name="Wu L."/>
            <person name="Ma J."/>
        </authorList>
    </citation>
    <scope>NUCLEOTIDE SEQUENCE [LARGE SCALE GENOMIC DNA]</scope>
    <source>
        <strain evidence="2">JCM 19635</strain>
    </source>
</reference>
<dbReference type="InterPro" id="IPR011047">
    <property type="entry name" value="Quinoprotein_ADH-like_sf"/>
</dbReference>
<gene>
    <name evidence="1" type="ORF">ACFQT0_31060</name>
</gene>
<proteinExistence type="predicted"/>
<sequence>MDYWVVKLDANGTRQWDRTFGGSDNDFIEAAQQTPDGGYLLAGGSLSPISGDKTQPHYGSGDFWVVKLDANGDKQWDRTFGGQTSDYVTALHLTRDGGYLLGGYSDSPSSSTKTQSGQGLGDYWVVKLDATGAKQWDRTFGAQTTITCTRSNKPATGATCWGLFELARRGR</sequence>
<comment type="caution">
    <text evidence="1">The sequence shown here is derived from an EMBL/GenBank/DDBJ whole genome shotgun (WGS) entry which is preliminary data.</text>
</comment>
<dbReference type="EMBL" id="JBHTEK010000007">
    <property type="protein sequence ID" value="MFC7671353.1"/>
    <property type="molecule type" value="Genomic_DNA"/>
</dbReference>
<dbReference type="RefSeq" id="WP_380207428.1">
    <property type="nucleotide sequence ID" value="NZ_JBHTEK010000007.1"/>
</dbReference>
<dbReference type="PANTHER" id="PTHR42754:SF1">
    <property type="entry name" value="LIPOPROTEIN"/>
    <property type="match status" value="1"/>
</dbReference>
<keyword evidence="2" id="KW-1185">Reference proteome</keyword>
<name>A0ABW2UCU9_9BACT</name>
<dbReference type="Proteomes" id="UP001596513">
    <property type="component" value="Unassembled WGS sequence"/>
</dbReference>
<evidence type="ECO:0000313" key="1">
    <source>
        <dbReference type="EMBL" id="MFC7671353.1"/>
    </source>
</evidence>
<dbReference type="SUPFAM" id="SSF50998">
    <property type="entry name" value="Quinoprotein alcohol dehydrogenase-like"/>
    <property type="match status" value="1"/>
</dbReference>
<organism evidence="1 2">
    <name type="scientific">Hymenobacter humi</name>
    <dbReference type="NCBI Taxonomy" id="1411620"/>
    <lineage>
        <taxon>Bacteria</taxon>
        <taxon>Pseudomonadati</taxon>
        <taxon>Bacteroidota</taxon>
        <taxon>Cytophagia</taxon>
        <taxon>Cytophagales</taxon>
        <taxon>Hymenobacteraceae</taxon>
        <taxon>Hymenobacter</taxon>
    </lineage>
</organism>
<evidence type="ECO:0000313" key="2">
    <source>
        <dbReference type="Proteomes" id="UP001596513"/>
    </source>
</evidence>
<evidence type="ECO:0008006" key="3">
    <source>
        <dbReference type="Google" id="ProtNLM"/>
    </source>
</evidence>
<dbReference type="PANTHER" id="PTHR42754">
    <property type="entry name" value="ENDOGLUCANASE"/>
    <property type="match status" value="1"/>
</dbReference>
<accession>A0ABW2UCU9</accession>
<protein>
    <recommendedName>
        <fullName evidence="3">T9SS C-terminal target domain-containing protein</fullName>
    </recommendedName>
</protein>